<comment type="caution">
    <text evidence="1">The sequence shown here is derived from an EMBL/GenBank/DDBJ whole genome shotgun (WGS) entry which is preliminary data.</text>
</comment>
<reference evidence="1 2" key="1">
    <citation type="submission" date="2015-07" db="EMBL/GenBank/DDBJ databases">
        <authorList>
            <person name="Ju K.-S."/>
            <person name="Doroghazi J.R."/>
            <person name="Metcalf W.W."/>
        </authorList>
    </citation>
    <scope>NUCLEOTIDE SEQUENCE [LARGE SCALE GENOMIC DNA]</scope>
    <source>
        <strain evidence="1 2">NRRL B-3589</strain>
    </source>
</reference>
<dbReference type="Proteomes" id="UP000037020">
    <property type="component" value="Unassembled WGS sequence"/>
</dbReference>
<feature type="non-terminal residue" evidence="1">
    <location>
        <position position="448"/>
    </location>
</feature>
<evidence type="ECO:0000313" key="2">
    <source>
        <dbReference type="Proteomes" id="UP000037020"/>
    </source>
</evidence>
<name>A0ABR5JAK9_9ACTN</name>
<sequence>MAPAFDEENPPPRRDHRHRISARLAKAALRAVGPTLEARNIGNALLVHPRGFVDNRALAFSERLAADPQHTLVVLDLPARPEDDVWETVARALDRKGHSFRLVPGRGTREDVQRAAQWLANRLDRVILAPDGALVPAAGGALFVPAHHGLGWLRYRPNKTFAPDSRRFPKPQWEYSVPDQPWHIGTGGTAEPLPGGVWIRGSWEDAGTEENRRRLVDLLAGDPDLLGVALGSPGALDALPLEEVAAFWETLPSSARHLVRFVAYGPVAVPDGAPLGQALADLLGQRVAVYAGLPSAGAGSEAREVRTLQADGTLGWRPYAEEFGYTPRGPNGEPAPPPVPLNARVPAGATATSVPGVYQHTSDVLVEVVQSGLWVRSRNEPHDGDTVRSAPADPSHPALLYDQTDPLLADHLRSVAYELLPALEPGFRDTTRVLPASEAGKALPAGYR</sequence>
<keyword evidence="2" id="KW-1185">Reference proteome</keyword>
<gene>
    <name evidence="1" type="ORF">ADK38_08715</name>
</gene>
<dbReference type="EMBL" id="LGUT01000726">
    <property type="protein sequence ID" value="KOG90450.1"/>
    <property type="molecule type" value="Genomic_DNA"/>
</dbReference>
<protein>
    <submittedName>
        <fullName evidence="1">Uncharacterized protein</fullName>
    </submittedName>
</protein>
<proteinExistence type="predicted"/>
<organism evidence="1 2">
    <name type="scientific">Streptomyces varsoviensis</name>
    <dbReference type="NCBI Taxonomy" id="67373"/>
    <lineage>
        <taxon>Bacteria</taxon>
        <taxon>Bacillati</taxon>
        <taxon>Actinomycetota</taxon>
        <taxon>Actinomycetes</taxon>
        <taxon>Kitasatosporales</taxon>
        <taxon>Streptomycetaceae</taxon>
        <taxon>Streptomyces</taxon>
    </lineage>
</organism>
<evidence type="ECO:0000313" key="1">
    <source>
        <dbReference type="EMBL" id="KOG90450.1"/>
    </source>
</evidence>
<accession>A0ABR5JAK9</accession>